<organism evidence="9 10">
    <name type="scientific">Wigglesworthia glossinidia endosymbiont of Glossina morsitans morsitans</name>
    <name type="common">Yale colony</name>
    <dbReference type="NCBI Taxonomy" id="1142511"/>
    <lineage>
        <taxon>Bacteria</taxon>
        <taxon>Pseudomonadati</taxon>
        <taxon>Pseudomonadota</taxon>
        <taxon>Gammaproteobacteria</taxon>
        <taxon>Enterobacterales</taxon>
        <taxon>Erwiniaceae</taxon>
        <taxon>Wigglesworthia</taxon>
    </lineage>
</organism>
<dbReference type="InterPro" id="IPR000994">
    <property type="entry name" value="Pept_M24"/>
</dbReference>
<keyword evidence="2 6" id="KW-0031">Aminopeptidase</keyword>
<feature type="domain" description="Peptidase M24" evidence="8">
    <location>
        <begin position="13"/>
        <end position="242"/>
    </location>
</feature>
<feature type="binding site" evidence="6">
    <location>
        <position position="79"/>
    </location>
    <ligand>
        <name>substrate</name>
    </ligand>
</feature>
<keyword evidence="5 6" id="KW-0378">Hydrolase</keyword>
<feature type="binding site" evidence="6">
    <location>
        <position position="171"/>
    </location>
    <ligand>
        <name>a divalent metal cation</name>
        <dbReference type="ChEBI" id="CHEBI:60240"/>
        <label>2</label>
        <note>catalytic</note>
    </ligand>
</feature>
<name>H6Q4S2_WIGGL</name>
<evidence type="ECO:0000256" key="1">
    <source>
        <dbReference type="ARBA" id="ARBA00002521"/>
    </source>
</evidence>
<accession>H6Q4S2</accession>
<dbReference type="SUPFAM" id="SSF55920">
    <property type="entry name" value="Creatinase/aminopeptidase"/>
    <property type="match status" value="1"/>
</dbReference>
<comment type="subunit">
    <text evidence="6">Monomer.</text>
</comment>
<dbReference type="InterPro" id="IPR002467">
    <property type="entry name" value="Pept_M24A_MAP1"/>
</dbReference>
<comment type="catalytic activity">
    <reaction evidence="6 7">
        <text>Release of N-terminal amino acids, preferentially methionine, from peptides and arylamides.</text>
        <dbReference type="EC" id="3.4.11.18"/>
    </reaction>
</comment>
<dbReference type="NCBIfam" id="TIGR00500">
    <property type="entry name" value="met_pdase_I"/>
    <property type="match status" value="1"/>
</dbReference>
<dbReference type="GO" id="GO:0004239">
    <property type="term" value="F:initiator methionyl aminopeptidase activity"/>
    <property type="evidence" value="ECO:0007669"/>
    <property type="project" value="UniProtKB-UniRule"/>
</dbReference>
<reference evidence="9 10" key="1">
    <citation type="journal article" date="2012" name="MBio">
        <title>Insight into the transmission biology and species-specific functional capabilities of tsetse (Diptera: glossinidae) obligate symbiont wigglesworthia.</title>
        <authorList>
            <person name="Rio R.V."/>
            <person name="Symula R.E."/>
            <person name="Wang J."/>
            <person name="Lohs C."/>
            <person name="Wu Y.N."/>
            <person name="Snyder A.K."/>
            <person name="Bjornson R.D."/>
            <person name="Oshima K."/>
            <person name="Biehl B.S."/>
            <person name="Perna N.T."/>
            <person name="Hattori M."/>
            <person name="Aksoy S."/>
        </authorList>
    </citation>
    <scope>NUCLEOTIDE SEQUENCE [LARGE SCALE GENOMIC DNA]</scope>
    <source>
        <strain evidence="9">WGM</strain>
    </source>
</reference>
<feature type="binding site" evidence="6">
    <location>
        <position position="235"/>
    </location>
    <ligand>
        <name>a divalent metal cation</name>
        <dbReference type="ChEBI" id="CHEBI:60240"/>
        <label>1</label>
    </ligand>
</feature>
<evidence type="ECO:0000256" key="5">
    <source>
        <dbReference type="ARBA" id="ARBA00022801"/>
    </source>
</evidence>
<feature type="binding site" evidence="6">
    <location>
        <position position="235"/>
    </location>
    <ligand>
        <name>a divalent metal cation</name>
        <dbReference type="ChEBI" id="CHEBI:60240"/>
        <label>2</label>
        <note>catalytic</note>
    </ligand>
</feature>
<feature type="binding site" evidence="6">
    <location>
        <position position="108"/>
    </location>
    <ligand>
        <name>a divalent metal cation</name>
        <dbReference type="ChEBI" id="CHEBI:60240"/>
        <label>2</label>
        <note>catalytic</note>
    </ligand>
</feature>
<dbReference type="GO" id="GO:0006508">
    <property type="term" value="P:proteolysis"/>
    <property type="evidence" value="ECO:0007669"/>
    <property type="project" value="UniProtKB-KW"/>
</dbReference>
<dbReference type="GO" id="GO:0005829">
    <property type="term" value="C:cytosol"/>
    <property type="evidence" value="ECO:0007669"/>
    <property type="project" value="TreeGrafter"/>
</dbReference>
<feature type="binding site" evidence="6">
    <location>
        <position position="108"/>
    </location>
    <ligand>
        <name>a divalent metal cation</name>
        <dbReference type="ChEBI" id="CHEBI:60240"/>
        <label>1</label>
    </ligand>
</feature>
<comment type="cofactor">
    <cofactor evidence="6">
        <name>Co(2+)</name>
        <dbReference type="ChEBI" id="CHEBI:48828"/>
    </cofactor>
    <cofactor evidence="6">
        <name>Zn(2+)</name>
        <dbReference type="ChEBI" id="CHEBI:29105"/>
    </cofactor>
    <cofactor evidence="6">
        <name>Mn(2+)</name>
        <dbReference type="ChEBI" id="CHEBI:29035"/>
    </cofactor>
    <cofactor evidence="6">
        <name>Fe(2+)</name>
        <dbReference type="ChEBI" id="CHEBI:29033"/>
    </cofactor>
    <text evidence="6">Binds 2 divalent metal cations per subunit. Has a high-affinity and a low affinity metal-binding site. The true nature of the physiological cofactor is under debate. The enzyme is active with cobalt, zinc, manganese or divalent iron ions. Most likely, methionine aminopeptidases function as mononuclear Fe(2+)-metalloproteases under physiological conditions, and the catalytically relevant metal-binding site has been assigned to the histidine-containing high-affinity site.</text>
</comment>
<evidence type="ECO:0000256" key="6">
    <source>
        <dbReference type="HAMAP-Rule" id="MF_01974"/>
    </source>
</evidence>
<dbReference type="AlphaFoldDB" id="H6Q4S2"/>
<gene>
    <name evidence="6 9" type="primary">map</name>
    <name evidence="9" type="synonym">ampM</name>
    <name evidence="9" type="ORF">WIGMOR_0373</name>
</gene>
<evidence type="ECO:0000256" key="3">
    <source>
        <dbReference type="ARBA" id="ARBA00022670"/>
    </source>
</evidence>
<dbReference type="EMBL" id="CP003315">
    <property type="protein sequence ID" value="AFA41205.1"/>
    <property type="molecule type" value="Genomic_DNA"/>
</dbReference>
<proteinExistence type="inferred from homology"/>
<dbReference type="HOGENOM" id="CLU_015857_0_0_6"/>
<dbReference type="eggNOG" id="COG0024">
    <property type="taxonomic scope" value="Bacteria"/>
</dbReference>
<dbReference type="Proteomes" id="UP000009061">
    <property type="component" value="Chromosome"/>
</dbReference>
<evidence type="ECO:0000259" key="8">
    <source>
        <dbReference type="Pfam" id="PF00557"/>
    </source>
</evidence>
<dbReference type="MEROPS" id="M24.001"/>
<dbReference type="CDD" id="cd01086">
    <property type="entry name" value="MetAP1"/>
    <property type="match status" value="1"/>
</dbReference>
<dbReference type="STRING" id="1142511.WIGMOR_0373"/>
<feature type="binding site" evidence="6">
    <location>
        <position position="204"/>
    </location>
    <ligand>
        <name>a divalent metal cation</name>
        <dbReference type="ChEBI" id="CHEBI:60240"/>
        <label>2</label>
        <note>catalytic</note>
    </ligand>
</feature>
<comment type="similarity">
    <text evidence="6">Belongs to the peptidase M24A family. Methionine aminopeptidase type 1 subfamily.</text>
</comment>
<evidence type="ECO:0000313" key="10">
    <source>
        <dbReference type="Proteomes" id="UP000009061"/>
    </source>
</evidence>
<dbReference type="HAMAP" id="MF_01974">
    <property type="entry name" value="MetAP_1"/>
    <property type="match status" value="1"/>
</dbReference>
<dbReference type="GO" id="GO:0070006">
    <property type="term" value="F:metalloaminopeptidase activity"/>
    <property type="evidence" value="ECO:0007669"/>
    <property type="project" value="UniProtKB-UniRule"/>
</dbReference>
<dbReference type="InterPro" id="IPR036005">
    <property type="entry name" value="Creatinase/aminopeptidase-like"/>
</dbReference>
<evidence type="ECO:0000313" key="9">
    <source>
        <dbReference type="EMBL" id="AFA41205.1"/>
    </source>
</evidence>
<protein>
    <recommendedName>
        <fullName evidence="6 7">Methionine aminopeptidase</fullName>
        <shortName evidence="6">MAP</shortName>
        <shortName evidence="6">MetAP</shortName>
        <ecNumber evidence="6 7">3.4.11.18</ecNumber>
    </recommendedName>
    <alternativeName>
        <fullName evidence="6">Peptidase M</fullName>
    </alternativeName>
</protein>
<comment type="function">
    <text evidence="1 6">Removes the N-terminal methionine from nascent proteins. The N-terminal methionine is often cleaved when the second residue in the primary sequence is small and uncharged (Met-Ala-, Cys, Gly, Pro, Ser, Thr, or Val). Requires deformylation of the N(alpha)-formylated initiator methionine before it can be hydrolyzed.</text>
</comment>
<dbReference type="Gene3D" id="3.90.230.10">
    <property type="entry name" value="Creatinase/methionine aminopeptidase superfamily"/>
    <property type="match status" value="1"/>
</dbReference>
<keyword evidence="3 6" id="KW-0645">Protease</keyword>
<dbReference type="GO" id="GO:0046872">
    <property type="term" value="F:metal ion binding"/>
    <property type="evidence" value="ECO:0007669"/>
    <property type="project" value="UniProtKB-UniRule"/>
</dbReference>
<feature type="binding site" evidence="6">
    <location>
        <position position="178"/>
    </location>
    <ligand>
        <name>substrate</name>
    </ligand>
</feature>
<sequence length="258" mass="28922">MSIDIKSSYDIFKIQQSCTIAAKILEKISKHIKPGISTEELNSICHKYITENQNAFPAALGYCGFPKSVCISINDVVCHGIPNQKTILNSGDILNIDVAIVKDGYYGDTSKMFCVDTENTKGLHLCKIAKKSLYLAIKSIRPGIKLREIGKIIQQYVESNNYSVVREYCGHGIGKNFHEPPQILHYDAYDQEIILKPGMIFTVEPMINAGSRYVYTMPDGWTVKTRDGSLSAQYEHTILVTQNGSKVMTLRSYENILI</sequence>
<dbReference type="PANTHER" id="PTHR43330">
    <property type="entry name" value="METHIONINE AMINOPEPTIDASE"/>
    <property type="match status" value="1"/>
</dbReference>
<dbReference type="KEGG" id="wgl:WIGMOR_0373"/>
<dbReference type="EC" id="3.4.11.18" evidence="6 7"/>
<evidence type="ECO:0000256" key="4">
    <source>
        <dbReference type="ARBA" id="ARBA00022723"/>
    </source>
</evidence>
<keyword evidence="4 6" id="KW-0479">Metal-binding</keyword>
<dbReference type="Pfam" id="PF00557">
    <property type="entry name" value="Peptidase_M24"/>
    <property type="match status" value="1"/>
</dbReference>
<keyword evidence="10" id="KW-1185">Reference proteome</keyword>
<evidence type="ECO:0000256" key="2">
    <source>
        <dbReference type="ARBA" id="ARBA00022438"/>
    </source>
</evidence>
<dbReference type="PANTHER" id="PTHR43330:SF27">
    <property type="entry name" value="METHIONINE AMINOPEPTIDASE"/>
    <property type="match status" value="1"/>
</dbReference>
<dbReference type="OrthoDB" id="9802055at2"/>
<dbReference type="PRINTS" id="PR00599">
    <property type="entry name" value="MAPEPTIDASE"/>
</dbReference>
<feature type="binding site" evidence="6">
    <location>
        <position position="97"/>
    </location>
    <ligand>
        <name>a divalent metal cation</name>
        <dbReference type="ChEBI" id="CHEBI:60240"/>
        <label>1</label>
    </ligand>
</feature>
<dbReference type="InterPro" id="IPR001714">
    <property type="entry name" value="Pept_M24_MAP"/>
</dbReference>
<dbReference type="PROSITE" id="PS00680">
    <property type="entry name" value="MAP_1"/>
    <property type="match status" value="1"/>
</dbReference>
<evidence type="ECO:0000256" key="7">
    <source>
        <dbReference type="RuleBase" id="RU003653"/>
    </source>
</evidence>